<dbReference type="InterPro" id="IPR010359">
    <property type="entry name" value="IrrE_HExxH"/>
</dbReference>
<accession>A0ABX1BKX9</accession>
<comment type="similarity">
    <text evidence="1">Belongs to the short-chain fatty acyl-CoA assimilation regulator (ScfR) family.</text>
</comment>
<dbReference type="PANTHER" id="PTHR43236">
    <property type="entry name" value="ANTITOXIN HIGA1"/>
    <property type="match status" value="1"/>
</dbReference>
<dbReference type="Gene3D" id="1.10.260.40">
    <property type="entry name" value="lambda repressor-like DNA-binding domains"/>
    <property type="match status" value="1"/>
</dbReference>
<keyword evidence="4" id="KW-1185">Reference proteome</keyword>
<comment type="caution">
    <text evidence="3">The sequence shown here is derived from an EMBL/GenBank/DDBJ whole genome shotgun (WGS) entry which is preliminary data.</text>
</comment>
<dbReference type="EMBL" id="JAATEP010000038">
    <property type="protein sequence ID" value="NJP95443.1"/>
    <property type="molecule type" value="Genomic_DNA"/>
</dbReference>
<dbReference type="SMART" id="SM00530">
    <property type="entry name" value="HTH_XRE"/>
    <property type="match status" value="1"/>
</dbReference>
<dbReference type="InterPro" id="IPR010982">
    <property type="entry name" value="Lambda_DNA-bd_dom_sf"/>
</dbReference>
<sequence>MGQDGCVMTIDVVSTEQESASSLGLRLRAAREARGLTQQQAAAELGVSRPLLIAMEKGSREVRPEELVRLARLYGRPLNELLRPSAPPTAVGIRFRAALGAKAPAPDIDALITELERIGDDYLDLARQAGADLPRRYPALRTLDLSAEEAEDLATDERNRLGLGDGPIERLREVLENDVGIRLFILPLPARVAGLFIYAEPLGGCVAVNAKHPLERRRFTMAHEYAHFLVSRDRPEVTLLGRSTRVPEGERFADAFAAALLMPRSGLARRFHELKRSQGGKATPTTLLQLARAYRVSVQAMTHRLEDLQLIPGGTWDKLVDNKFKPRAAERHLGMSELLGEGDSLPQHYRTLAVQLYAQGKITEGQLARFLRTDRVGARDIYRSLTGSPDVSDDGAPQVFDLVDIDPTG</sequence>
<name>A0ABX1BKX9_9ACTN</name>
<reference evidence="3 4" key="1">
    <citation type="submission" date="2020-03" db="EMBL/GenBank/DDBJ databases">
        <title>WGS of actinomycetes isolated from Thailand.</title>
        <authorList>
            <person name="Thawai C."/>
        </authorList>
    </citation>
    <scope>NUCLEOTIDE SEQUENCE [LARGE SCALE GENOMIC DNA]</scope>
    <source>
        <strain evidence="3 4">FMUSA5-5</strain>
    </source>
</reference>
<dbReference type="PROSITE" id="PS50943">
    <property type="entry name" value="HTH_CROC1"/>
    <property type="match status" value="1"/>
</dbReference>
<dbReference type="PANTHER" id="PTHR43236:SF1">
    <property type="entry name" value="BLL7220 PROTEIN"/>
    <property type="match status" value="1"/>
</dbReference>
<evidence type="ECO:0000313" key="4">
    <source>
        <dbReference type="Proteomes" id="UP000696294"/>
    </source>
</evidence>
<dbReference type="Pfam" id="PF01381">
    <property type="entry name" value="HTH_3"/>
    <property type="match status" value="1"/>
</dbReference>
<proteinExistence type="inferred from homology"/>
<evidence type="ECO:0000313" key="3">
    <source>
        <dbReference type="EMBL" id="NJP95443.1"/>
    </source>
</evidence>
<dbReference type="InterPro" id="IPR052345">
    <property type="entry name" value="Rad_response_metalloprotease"/>
</dbReference>
<evidence type="ECO:0000256" key="1">
    <source>
        <dbReference type="ARBA" id="ARBA00007227"/>
    </source>
</evidence>
<dbReference type="SUPFAM" id="SSF47413">
    <property type="entry name" value="lambda repressor-like DNA-binding domains"/>
    <property type="match status" value="1"/>
</dbReference>
<protein>
    <submittedName>
        <fullName evidence="3">ImmA/IrrE family metallo-endopeptidase</fullName>
    </submittedName>
</protein>
<evidence type="ECO:0000259" key="2">
    <source>
        <dbReference type="PROSITE" id="PS50943"/>
    </source>
</evidence>
<dbReference type="Proteomes" id="UP000696294">
    <property type="component" value="Unassembled WGS sequence"/>
</dbReference>
<organism evidence="3 4">
    <name type="scientific">Nonomuraea composti</name>
    <dbReference type="NCBI Taxonomy" id="2720023"/>
    <lineage>
        <taxon>Bacteria</taxon>
        <taxon>Bacillati</taxon>
        <taxon>Actinomycetota</taxon>
        <taxon>Actinomycetes</taxon>
        <taxon>Streptosporangiales</taxon>
        <taxon>Streptosporangiaceae</taxon>
        <taxon>Nonomuraea</taxon>
    </lineage>
</organism>
<dbReference type="RefSeq" id="WP_168017179.1">
    <property type="nucleotide sequence ID" value="NZ_JAATEP010000038.1"/>
</dbReference>
<dbReference type="Gene3D" id="1.10.10.2910">
    <property type="match status" value="1"/>
</dbReference>
<dbReference type="CDD" id="cd00093">
    <property type="entry name" value="HTH_XRE"/>
    <property type="match status" value="1"/>
</dbReference>
<feature type="domain" description="HTH cro/C1-type" evidence="2">
    <location>
        <begin position="27"/>
        <end position="81"/>
    </location>
</feature>
<gene>
    <name evidence="3" type="ORF">HCN51_39425</name>
</gene>
<dbReference type="InterPro" id="IPR001387">
    <property type="entry name" value="Cro/C1-type_HTH"/>
</dbReference>
<dbReference type="Pfam" id="PF06114">
    <property type="entry name" value="Peptidase_M78"/>
    <property type="match status" value="1"/>
</dbReference>